<proteinExistence type="predicted"/>
<dbReference type="GO" id="GO:0016020">
    <property type="term" value="C:membrane"/>
    <property type="evidence" value="ECO:0007669"/>
    <property type="project" value="UniProtKB-SubCell"/>
</dbReference>
<evidence type="ECO:0000256" key="7">
    <source>
        <dbReference type="ARBA" id="ARBA00023136"/>
    </source>
</evidence>
<dbReference type="InterPro" id="IPR013210">
    <property type="entry name" value="LRR_N_plant-typ"/>
</dbReference>
<dbReference type="Proteomes" id="UP000824120">
    <property type="component" value="Chromosome 1"/>
</dbReference>
<evidence type="ECO:0000256" key="4">
    <source>
        <dbReference type="ARBA" id="ARBA00022729"/>
    </source>
</evidence>
<keyword evidence="5" id="KW-0677">Repeat</keyword>
<dbReference type="InterPro" id="IPR001611">
    <property type="entry name" value="Leu-rich_rpt"/>
</dbReference>
<feature type="region of interest" description="Disordered" evidence="9">
    <location>
        <begin position="344"/>
        <end position="373"/>
    </location>
</feature>
<comment type="subcellular location">
    <subcellularLocation>
        <location evidence="1">Membrane</location>
        <topology evidence="1">Single-pass type I membrane protein</topology>
    </subcellularLocation>
</comment>
<keyword evidence="8" id="KW-0325">Glycoprotein</keyword>
<feature type="compositionally biased region" description="Low complexity" evidence="9">
    <location>
        <begin position="344"/>
        <end position="355"/>
    </location>
</feature>
<keyword evidence="6" id="KW-1133">Transmembrane helix</keyword>
<dbReference type="Gene3D" id="3.80.10.10">
    <property type="entry name" value="Ribonuclease Inhibitor"/>
    <property type="match status" value="1"/>
</dbReference>
<dbReference type="InterPro" id="IPR032675">
    <property type="entry name" value="LRR_dom_sf"/>
</dbReference>
<evidence type="ECO:0000259" key="10">
    <source>
        <dbReference type="Pfam" id="PF08263"/>
    </source>
</evidence>
<evidence type="ECO:0000256" key="9">
    <source>
        <dbReference type="SAM" id="MobiDB-lite"/>
    </source>
</evidence>
<evidence type="ECO:0000256" key="1">
    <source>
        <dbReference type="ARBA" id="ARBA00004479"/>
    </source>
</evidence>
<keyword evidence="7" id="KW-0472">Membrane</keyword>
<dbReference type="AlphaFoldDB" id="A0A9J6AWI3"/>
<sequence length="373" mass="41242">MFTIDPNASDYCRDIITYQEIQSYPRTLLWNKSTYCCSWNGVHCDEMTGQVIELDLRCSQLQGKFHSNSSLFQLYNLKRLDFSYNDFTGSSLISPKFGGLSILTHVLSGSSFTASLPPRGSGKVCVHSTLPRPHLVGFHWVCCCCCWPIPRPLWNLTNIEFLDLGNNHLKGTISQFLRFEKIRVLSLRNNNFDRRLEFLSFNRSWTQLDSLDFSSNFLTSPIPSNVSGLQNVWSLLLSSNNLNGTIPSWIFSLPSRRLLDLSNNTFSGKIQEFKSKTLSIVTLKQNKLEAEQPVPLAAEQPASPGVAVLADRTAGAGPAAIPPMAPSICTQHRDDIRAATCLRGRPSRPSAAAGRAAGGSITGPEFALARPVS</sequence>
<accession>A0A9J6AWI3</accession>
<evidence type="ECO:0000256" key="2">
    <source>
        <dbReference type="ARBA" id="ARBA00022614"/>
    </source>
</evidence>
<dbReference type="PANTHER" id="PTHR48061:SF10">
    <property type="entry name" value="LEUCINE-RICH REPEAT-CONTAINING N-TERMINAL PLANT-TYPE DOMAIN-CONTAINING PROTEIN"/>
    <property type="match status" value="1"/>
</dbReference>
<evidence type="ECO:0000256" key="6">
    <source>
        <dbReference type="ARBA" id="ARBA00022989"/>
    </source>
</evidence>
<evidence type="ECO:0000256" key="3">
    <source>
        <dbReference type="ARBA" id="ARBA00022692"/>
    </source>
</evidence>
<evidence type="ECO:0000256" key="5">
    <source>
        <dbReference type="ARBA" id="ARBA00022737"/>
    </source>
</evidence>
<evidence type="ECO:0000256" key="8">
    <source>
        <dbReference type="ARBA" id="ARBA00023180"/>
    </source>
</evidence>
<keyword evidence="4" id="KW-0732">Signal</keyword>
<dbReference type="Pfam" id="PF08263">
    <property type="entry name" value="LRRNT_2"/>
    <property type="match status" value="1"/>
</dbReference>
<dbReference type="InterPro" id="IPR046956">
    <property type="entry name" value="RLP23-like"/>
</dbReference>
<gene>
    <name evidence="11" type="ORF">H5410_000312</name>
</gene>
<organism evidence="11 12">
    <name type="scientific">Solanum commersonii</name>
    <name type="common">Commerson's wild potato</name>
    <name type="synonym">Commerson's nightshade</name>
    <dbReference type="NCBI Taxonomy" id="4109"/>
    <lineage>
        <taxon>Eukaryota</taxon>
        <taxon>Viridiplantae</taxon>
        <taxon>Streptophyta</taxon>
        <taxon>Embryophyta</taxon>
        <taxon>Tracheophyta</taxon>
        <taxon>Spermatophyta</taxon>
        <taxon>Magnoliopsida</taxon>
        <taxon>eudicotyledons</taxon>
        <taxon>Gunneridae</taxon>
        <taxon>Pentapetalae</taxon>
        <taxon>asterids</taxon>
        <taxon>lamiids</taxon>
        <taxon>Solanales</taxon>
        <taxon>Solanaceae</taxon>
        <taxon>Solanoideae</taxon>
        <taxon>Solaneae</taxon>
        <taxon>Solanum</taxon>
    </lineage>
</organism>
<evidence type="ECO:0000313" key="11">
    <source>
        <dbReference type="EMBL" id="KAG5628595.1"/>
    </source>
</evidence>
<keyword evidence="12" id="KW-1185">Reference proteome</keyword>
<dbReference type="OrthoDB" id="1714660at2759"/>
<comment type="caution">
    <text evidence="11">The sequence shown here is derived from an EMBL/GenBank/DDBJ whole genome shotgun (WGS) entry which is preliminary data.</text>
</comment>
<feature type="domain" description="Leucine-rich repeat-containing N-terminal plant-type" evidence="10">
    <location>
        <begin position="27"/>
        <end position="45"/>
    </location>
</feature>
<reference evidence="11 12" key="1">
    <citation type="submission" date="2020-09" db="EMBL/GenBank/DDBJ databases">
        <title>De no assembly of potato wild relative species, Solanum commersonii.</title>
        <authorList>
            <person name="Cho K."/>
        </authorList>
    </citation>
    <scope>NUCLEOTIDE SEQUENCE [LARGE SCALE GENOMIC DNA]</scope>
    <source>
        <strain evidence="11">LZ3.2</strain>
        <tissue evidence="11">Leaf</tissue>
    </source>
</reference>
<dbReference type="SUPFAM" id="SSF52058">
    <property type="entry name" value="L domain-like"/>
    <property type="match status" value="1"/>
</dbReference>
<dbReference type="GO" id="GO:0050832">
    <property type="term" value="P:defense response to fungus"/>
    <property type="evidence" value="ECO:0007669"/>
    <property type="project" value="UniProtKB-ARBA"/>
</dbReference>
<evidence type="ECO:0000313" key="12">
    <source>
        <dbReference type="Proteomes" id="UP000824120"/>
    </source>
</evidence>
<dbReference type="Pfam" id="PF00560">
    <property type="entry name" value="LRR_1"/>
    <property type="match status" value="4"/>
</dbReference>
<protein>
    <recommendedName>
        <fullName evidence="10">Leucine-rich repeat-containing N-terminal plant-type domain-containing protein</fullName>
    </recommendedName>
</protein>
<keyword evidence="3" id="KW-0812">Transmembrane</keyword>
<keyword evidence="2" id="KW-0433">Leucine-rich repeat</keyword>
<name>A0A9J6AWI3_SOLCO</name>
<dbReference type="EMBL" id="JACXVP010000001">
    <property type="protein sequence ID" value="KAG5628595.1"/>
    <property type="molecule type" value="Genomic_DNA"/>
</dbReference>
<dbReference type="PANTHER" id="PTHR48061">
    <property type="entry name" value="LEUCINE-RICH REPEAT RECEPTOR PROTEIN KINASE EMS1-LIKE-RELATED"/>
    <property type="match status" value="1"/>
</dbReference>